<feature type="transmembrane region" description="Helical" evidence="6">
    <location>
        <begin position="226"/>
        <end position="246"/>
    </location>
</feature>
<keyword evidence="4 6" id="KW-1133">Transmembrane helix</keyword>
<dbReference type="Gene3D" id="3.40.50.1000">
    <property type="entry name" value="HAD superfamily/HAD-like"/>
    <property type="match status" value="1"/>
</dbReference>
<protein>
    <submittedName>
        <fullName evidence="7">UbiA family prenyltransferase</fullName>
    </submittedName>
</protein>
<keyword evidence="5 6" id="KW-0472">Membrane</keyword>
<evidence type="ECO:0000256" key="1">
    <source>
        <dbReference type="ARBA" id="ARBA00004141"/>
    </source>
</evidence>
<sequence length="485" mass="53474">MTESHVAELDELPLAVDLDGTLLLTDVLHESCLQLLRNRPALISVLPFRLAEGKAELKDYVADRTDLSVENLPYNQPLIEWLSEEKKRGRQLLLCTASCEKYAQKIAEHLQLFDEVMSTTGSRNLSGSEKASALVERFGHGQYDYIGNSSADLPAWESARNAIVVSQDEKLLSAVSARGQVTRQFAPSAPDSTDWRVELRLQQWLKNLLLFAPVLAAHRVDEPGALGLLLIAFFAFSLCASATYIMNDLLDLESDRIHPRKRLRPLASGRIPISNAMVVAAGLLTAGIGLGALIGSGFLLCLLAYLLLTGVYSWRLKRVVLLDCIVLSMLYTLRIVAGAAAVQMGLSFWLLAFSVFLFLSLAFVKRYAEIEVQVLAGRDELHGRGYKTSDGPLIQTLGVSAGFVAVLVFSMYLNSDQILLLYGAPEIVWGAVVVLVYWISWMWLQAHRGLMHDDPLVFAVKEPASLISGMLFLAVLILGTVSFPW</sequence>
<dbReference type="EMBL" id="SHNP01000005">
    <property type="protein sequence ID" value="MCX2974676.1"/>
    <property type="molecule type" value="Genomic_DNA"/>
</dbReference>
<keyword evidence="3 6" id="KW-0812">Transmembrane</keyword>
<evidence type="ECO:0000256" key="2">
    <source>
        <dbReference type="ARBA" id="ARBA00022475"/>
    </source>
</evidence>
<evidence type="ECO:0000256" key="6">
    <source>
        <dbReference type="SAM" id="Phobius"/>
    </source>
</evidence>
<accession>A0ABT3SXF1</accession>
<feature type="transmembrane region" description="Helical" evidence="6">
    <location>
        <begin position="346"/>
        <end position="364"/>
    </location>
</feature>
<feature type="transmembrane region" description="Helical" evidence="6">
    <location>
        <begin position="267"/>
        <end position="284"/>
    </location>
</feature>
<evidence type="ECO:0000313" key="8">
    <source>
        <dbReference type="Proteomes" id="UP001143307"/>
    </source>
</evidence>
<comment type="subcellular location">
    <subcellularLocation>
        <location evidence="1">Membrane</location>
        <topology evidence="1">Multi-pass membrane protein</topology>
    </subcellularLocation>
</comment>
<keyword evidence="2" id="KW-1003">Cell membrane</keyword>
<dbReference type="CDD" id="cd13963">
    <property type="entry name" value="PT_UbiA_2"/>
    <property type="match status" value="1"/>
</dbReference>
<dbReference type="Gene3D" id="1.10.357.140">
    <property type="entry name" value="UbiA prenyltransferase"/>
    <property type="match status" value="1"/>
</dbReference>
<evidence type="ECO:0000256" key="5">
    <source>
        <dbReference type="ARBA" id="ARBA00023136"/>
    </source>
</evidence>
<dbReference type="Pfam" id="PF12710">
    <property type="entry name" value="HAD"/>
    <property type="match status" value="1"/>
</dbReference>
<evidence type="ECO:0000256" key="4">
    <source>
        <dbReference type="ARBA" id="ARBA00022989"/>
    </source>
</evidence>
<dbReference type="Proteomes" id="UP001143307">
    <property type="component" value="Unassembled WGS sequence"/>
</dbReference>
<feature type="transmembrane region" description="Helical" evidence="6">
    <location>
        <begin position="419"/>
        <end position="444"/>
    </location>
</feature>
<dbReference type="SUPFAM" id="SSF56784">
    <property type="entry name" value="HAD-like"/>
    <property type="match status" value="1"/>
</dbReference>
<dbReference type="InterPro" id="IPR036412">
    <property type="entry name" value="HAD-like_sf"/>
</dbReference>
<evidence type="ECO:0000256" key="3">
    <source>
        <dbReference type="ARBA" id="ARBA00022692"/>
    </source>
</evidence>
<dbReference type="InterPro" id="IPR000537">
    <property type="entry name" value="UbiA_prenyltransferase"/>
</dbReference>
<dbReference type="InterPro" id="IPR039653">
    <property type="entry name" value="Prenyltransferase"/>
</dbReference>
<name>A0ABT3SXF1_9GAMM</name>
<dbReference type="PANTHER" id="PTHR11048:SF5">
    <property type="entry name" value="DECAPRENYL-PHOSPHATE PHOSPHORIBOSYLTRANSFERASE"/>
    <property type="match status" value="1"/>
</dbReference>
<dbReference type="NCBIfam" id="NF006088">
    <property type="entry name" value="PRK08238.1"/>
    <property type="match status" value="1"/>
</dbReference>
<comment type="caution">
    <text evidence="7">The sequence shown here is derived from an EMBL/GenBank/DDBJ whole genome shotgun (WGS) entry which is preliminary data.</text>
</comment>
<dbReference type="RefSeq" id="WP_279253407.1">
    <property type="nucleotide sequence ID" value="NZ_SHNP01000005.1"/>
</dbReference>
<dbReference type="PANTHER" id="PTHR11048">
    <property type="entry name" value="PRENYLTRANSFERASES"/>
    <property type="match status" value="1"/>
</dbReference>
<proteinExistence type="predicted"/>
<feature type="transmembrane region" description="Helical" evidence="6">
    <location>
        <begin position="393"/>
        <end position="413"/>
    </location>
</feature>
<dbReference type="InterPro" id="IPR023214">
    <property type="entry name" value="HAD_sf"/>
</dbReference>
<keyword evidence="8" id="KW-1185">Reference proteome</keyword>
<reference evidence="7" key="1">
    <citation type="submission" date="2019-02" db="EMBL/GenBank/DDBJ databases">
        <authorList>
            <person name="Li S.-H."/>
        </authorList>
    </citation>
    <scope>NUCLEOTIDE SEQUENCE</scope>
    <source>
        <strain evidence="7">IMCC8485</strain>
    </source>
</reference>
<organism evidence="7 8">
    <name type="scientific">Candidatus Seongchinamella marina</name>
    <dbReference type="NCBI Taxonomy" id="2518990"/>
    <lineage>
        <taxon>Bacteria</taxon>
        <taxon>Pseudomonadati</taxon>
        <taxon>Pseudomonadota</taxon>
        <taxon>Gammaproteobacteria</taxon>
        <taxon>Cellvibrionales</taxon>
        <taxon>Halieaceae</taxon>
        <taxon>Seongchinamella</taxon>
    </lineage>
</organism>
<evidence type="ECO:0000313" key="7">
    <source>
        <dbReference type="EMBL" id="MCX2974676.1"/>
    </source>
</evidence>
<dbReference type="InterPro" id="IPR044878">
    <property type="entry name" value="UbiA_sf"/>
</dbReference>
<dbReference type="Pfam" id="PF01040">
    <property type="entry name" value="UbiA"/>
    <property type="match status" value="1"/>
</dbReference>
<feature type="transmembrane region" description="Helical" evidence="6">
    <location>
        <begin position="464"/>
        <end position="483"/>
    </location>
</feature>
<gene>
    <name evidence="7" type="ORF">EYC87_13870</name>
</gene>
<feature type="transmembrane region" description="Helical" evidence="6">
    <location>
        <begin position="290"/>
        <end position="308"/>
    </location>
</feature>